<keyword evidence="4" id="KW-1185">Reference proteome</keyword>
<dbReference type="PROSITE" id="PS51257">
    <property type="entry name" value="PROKAR_LIPOPROTEIN"/>
    <property type="match status" value="1"/>
</dbReference>
<feature type="signal peptide" evidence="1">
    <location>
        <begin position="1"/>
        <end position="21"/>
    </location>
</feature>
<reference evidence="3 4" key="1">
    <citation type="journal article" date="2024" name="Science">
        <title>Giant polyketide synthase enzymes in the biosynthesis of giant marine polyether toxins.</title>
        <authorList>
            <person name="Fallon T.R."/>
            <person name="Shende V.V."/>
            <person name="Wierzbicki I.H."/>
            <person name="Pendleton A.L."/>
            <person name="Watervoot N.F."/>
            <person name="Auber R.P."/>
            <person name="Gonzalez D.J."/>
            <person name="Wisecaver J.H."/>
            <person name="Moore B.S."/>
        </authorList>
    </citation>
    <scope>NUCLEOTIDE SEQUENCE [LARGE SCALE GENOMIC DNA]</scope>
    <source>
        <strain evidence="3 4">12B1</strain>
    </source>
</reference>
<dbReference type="InterPro" id="IPR052061">
    <property type="entry name" value="PTE-AB_protein"/>
</dbReference>
<dbReference type="Pfam" id="PF03061">
    <property type="entry name" value="4HBT"/>
    <property type="match status" value="1"/>
</dbReference>
<dbReference type="PANTHER" id="PTHR47260">
    <property type="entry name" value="UPF0644 PROTEIN PB2B4.06"/>
    <property type="match status" value="1"/>
</dbReference>
<dbReference type="InterPro" id="IPR006683">
    <property type="entry name" value="Thioestr_dom"/>
</dbReference>
<dbReference type="Proteomes" id="UP001515480">
    <property type="component" value="Unassembled WGS sequence"/>
</dbReference>
<dbReference type="EMBL" id="JBGBPQ010000033">
    <property type="protein sequence ID" value="KAL1495185.1"/>
    <property type="molecule type" value="Genomic_DNA"/>
</dbReference>
<feature type="domain" description="Thioesterase" evidence="2">
    <location>
        <begin position="121"/>
        <end position="217"/>
    </location>
</feature>
<accession>A0AB34ICB3</accession>
<protein>
    <recommendedName>
        <fullName evidence="2">Thioesterase domain-containing protein</fullName>
    </recommendedName>
</protein>
<feature type="chain" id="PRO_5044296174" description="Thioesterase domain-containing protein" evidence="1">
    <location>
        <begin position="22"/>
        <end position="245"/>
    </location>
</feature>
<evidence type="ECO:0000259" key="2">
    <source>
        <dbReference type="Pfam" id="PF03061"/>
    </source>
</evidence>
<gene>
    <name evidence="3" type="ORF">AB1Y20_017050</name>
</gene>
<proteinExistence type="predicted"/>
<keyword evidence="1" id="KW-0732">Signal</keyword>
<dbReference type="InterPro" id="IPR029069">
    <property type="entry name" value="HotDog_dom_sf"/>
</dbReference>
<dbReference type="AlphaFoldDB" id="A0AB34ICB3"/>
<organism evidence="3 4">
    <name type="scientific">Prymnesium parvum</name>
    <name type="common">Toxic golden alga</name>
    <dbReference type="NCBI Taxonomy" id="97485"/>
    <lineage>
        <taxon>Eukaryota</taxon>
        <taxon>Haptista</taxon>
        <taxon>Haptophyta</taxon>
        <taxon>Prymnesiophyceae</taxon>
        <taxon>Prymnesiales</taxon>
        <taxon>Prymnesiaceae</taxon>
        <taxon>Prymnesium</taxon>
    </lineage>
</organism>
<dbReference type="Gene3D" id="3.10.129.10">
    <property type="entry name" value="Hotdog Thioesterase"/>
    <property type="match status" value="1"/>
</dbReference>
<sequence length="245" mass="25271">MAFRRLAAAAFRPAALRTAAAAAAASLAAGGAACLSLSEWASQPPPHAAAAAAISRYERHEAWARADLTLSPEGGEGHAIFETLGARTNAIPAYRVYARRDGGGVAAVACLGAGCDGHRDVVHGGVTALLLDNTLGWANAVAVLAEAGRLERVLEGKGEGGEGGGGSAARFGFTANLLVNYRAPLARGSAVEVVCRVERVEGRKRYLVGEMRNLETGELVADCTSLFVIPAPRRDAARRGGGRDE</sequence>
<evidence type="ECO:0000313" key="3">
    <source>
        <dbReference type="EMBL" id="KAL1495185.1"/>
    </source>
</evidence>
<evidence type="ECO:0000313" key="4">
    <source>
        <dbReference type="Proteomes" id="UP001515480"/>
    </source>
</evidence>
<comment type="caution">
    <text evidence="3">The sequence shown here is derived from an EMBL/GenBank/DDBJ whole genome shotgun (WGS) entry which is preliminary data.</text>
</comment>
<evidence type="ECO:0000256" key="1">
    <source>
        <dbReference type="SAM" id="SignalP"/>
    </source>
</evidence>
<dbReference type="SUPFAM" id="SSF54637">
    <property type="entry name" value="Thioesterase/thiol ester dehydrase-isomerase"/>
    <property type="match status" value="1"/>
</dbReference>
<dbReference type="PANTHER" id="PTHR47260:SF1">
    <property type="entry name" value="UPF0644 PROTEIN PB2B4.06"/>
    <property type="match status" value="1"/>
</dbReference>
<name>A0AB34ICB3_PRYPA</name>